<evidence type="ECO:0000259" key="12">
    <source>
        <dbReference type="Pfam" id="PF05134"/>
    </source>
</evidence>
<dbReference type="InterPro" id="IPR007812">
    <property type="entry name" value="T2SS_protein-GspL"/>
</dbReference>
<keyword evidence="8" id="KW-1133">Transmembrane helix</keyword>
<dbReference type="InterPro" id="IPR043129">
    <property type="entry name" value="ATPase_NBD"/>
</dbReference>
<comment type="subcellular location">
    <subcellularLocation>
        <location evidence="1">Cell inner membrane</location>
        <topology evidence="1">Single-pass membrane protein</topology>
    </subcellularLocation>
</comment>
<comment type="similarity">
    <text evidence="2 10">Belongs to the GSP L family.</text>
</comment>
<evidence type="ECO:0000259" key="13">
    <source>
        <dbReference type="Pfam" id="PF12693"/>
    </source>
</evidence>
<dbReference type="Pfam" id="PF12693">
    <property type="entry name" value="GspL_C"/>
    <property type="match status" value="1"/>
</dbReference>
<dbReference type="EMBL" id="WXWW01000293">
    <property type="protein sequence ID" value="NAW67618.1"/>
    <property type="molecule type" value="Genomic_DNA"/>
</dbReference>
<accession>A0A7X5BL40</accession>
<organism evidence="14 15">
    <name type="scientific">Photobacterium halotolerans</name>
    <dbReference type="NCBI Taxonomy" id="265726"/>
    <lineage>
        <taxon>Bacteria</taxon>
        <taxon>Pseudomonadati</taxon>
        <taxon>Pseudomonadota</taxon>
        <taxon>Gammaproteobacteria</taxon>
        <taxon>Vibrionales</taxon>
        <taxon>Vibrionaceae</taxon>
        <taxon>Photobacterium</taxon>
    </lineage>
</organism>
<evidence type="ECO:0000256" key="10">
    <source>
        <dbReference type="PIRNR" id="PIRNR015761"/>
    </source>
</evidence>
<dbReference type="GO" id="GO:0015628">
    <property type="term" value="P:protein secretion by the type II secretion system"/>
    <property type="evidence" value="ECO:0007669"/>
    <property type="project" value="InterPro"/>
</dbReference>
<dbReference type="NCBIfam" id="TIGR01709">
    <property type="entry name" value="typeII_sec_gspL"/>
    <property type="match status" value="1"/>
</dbReference>
<gene>
    <name evidence="14" type="primary">gspL</name>
    <name evidence="14" type="ORF">CAG72_20740</name>
</gene>
<keyword evidence="4" id="KW-1003">Cell membrane</keyword>
<evidence type="ECO:0000256" key="3">
    <source>
        <dbReference type="ARBA" id="ARBA00022448"/>
    </source>
</evidence>
<feature type="domain" description="GspL periplasmic" evidence="13">
    <location>
        <begin position="273"/>
        <end position="430"/>
    </location>
</feature>
<evidence type="ECO:0000256" key="8">
    <source>
        <dbReference type="ARBA" id="ARBA00022989"/>
    </source>
</evidence>
<name>A0A7X5BL40_9GAMM</name>
<dbReference type="RefSeq" id="WP_161446835.1">
    <property type="nucleotide sequence ID" value="NZ_WXWU01000080.1"/>
</dbReference>
<dbReference type="Proteomes" id="UP000465712">
    <property type="component" value="Unassembled WGS sequence"/>
</dbReference>
<dbReference type="GO" id="GO:0009276">
    <property type="term" value="C:Gram-negative-bacterium-type cell wall"/>
    <property type="evidence" value="ECO:0007669"/>
    <property type="project" value="InterPro"/>
</dbReference>
<sequence>MSEFLTIRLSSRPDGPVHWLVWSPQQQEVIASGELADTGQLGELAAYGENRPVYLLVSGSDVLLSQVSIPSGSGRQLAQVLPYLLEEELAQDVDDLHIHMLKREADKADVAVVGHQRMQHWLSLCDDAGLAVRKIIPDCLCLPAFDNSYSAAEIDGQWLLRQSATQGICADTEWLASWMMAQQVPLISQVLEEESPEAQSADAQTAAEALTDDAEDSVSQHRIRHFTPAPSGMPGHWQAEAPELVMALLAKGADDSKVNLLSGPYKLQPTWHKALKPWRKVGIAAVLVLGVLVAEYVVRVQGMENQALAYKTESERIFRQVLPQFNNIPTSSYLKRQMNQELSRLGGAESGQGVLPWLIELRPALLKVPQISVQNLKYDHNRHELRLQAVAGEFQHFEQLRVLLVEEFEVEQGQLNRDGQQVSGALVLRRRS</sequence>
<dbReference type="Gene3D" id="3.30.420.370">
    <property type="match status" value="1"/>
</dbReference>
<evidence type="ECO:0000256" key="5">
    <source>
        <dbReference type="ARBA" id="ARBA00022519"/>
    </source>
</evidence>
<keyword evidence="9" id="KW-0472">Membrane</keyword>
<dbReference type="AlphaFoldDB" id="A0A7X5BL40"/>
<dbReference type="SUPFAM" id="SSF53067">
    <property type="entry name" value="Actin-like ATPase domain"/>
    <property type="match status" value="2"/>
</dbReference>
<feature type="domain" description="GspL cytoplasmic actin-ATPase-like" evidence="12">
    <location>
        <begin position="5"/>
        <end position="267"/>
    </location>
</feature>
<feature type="compositionally biased region" description="Low complexity" evidence="11">
    <location>
        <begin position="198"/>
        <end position="209"/>
    </location>
</feature>
<reference evidence="14 15" key="1">
    <citation type="submission" date="2017-05" db="EMBL/GenBank/DDBJ databases">
        <title>High clonality and local adaptation shapes Vibrionaceae linages within an endangered oasis.</title>
        <authorList>
            <person name="Vazquez-Rosas-Landa M."/>
        </authorList>
    </citation>
    <scope>NUCLEOTIDE SEQUENCE [LARGE SCALE GENOMIC DNA]</scope>
    <source>
        <strain evidence="14 15">P46_P4S1P180</strain>
    </source>
</reference>
<dbReference type="OrthoDB" id="7011844at2"/>
<proteinExistence type="inferred from homology"/>
<dbReference type="Pfam" id="PF05134">
    <property type="entry name" value="T2SSL"/>
    <property type="match status" value="1"/>
</dbReference>
<evidence type="ECO:0000256" key="4">
    <source>
        <dbReference type="ARBA" id="ARBA00022475"/>
    </source>
</evidence>
<keyword evidence="3 10" id="KW-0813">Transport</keyword>
<keyword evidence="5" id="KW-0997">Cell inner membrane</keyword>
<evidence type="ECO:0000256" key="6">
    <source>
        <dbReference type="ARBA" id="ARBA00022692"/>
    </source>
</evidence>
<feature type="region of interest" description="Disordered" evidence="11">
    <location>
        <begin position="194"/>
        <end position="214"/>
    </location>
</feature>
<dbReference type="CDD" id="cd24017">
    <property type="entry name" value="ASKHA_T2SSL_N"/>
    <property type="match status" value="1"/>
</dbReference>
<dbReference type="PIRSF" id="PIRSF015761">
    <property type="entry name" value="Protein_L"/>
    <property type="match status" value="1"/>
</dbReference>
<dbReference type="GO" id="GO:0015627">
    <property type="term" value="C:type II protein secretion system complex"/>
    <property type="evidence" value="ECO:0007669"/>
    <property type="project" value="InterPro"/>
</dbReference>
<dbReference type="Gene3D" id="3.30.1360.100">
    <property type="entry name" value="General secretion pathway protein M, EpsM"/>
    <property type="match status" value="1"/>
</dbReference>
<keyword evidence="7 10" id="KW-0653">Protein transport</keyword>
<evidence type="ECO:0000256" key="11">
    <source>
        <dbReference type="SAM" id="MobiDB-lite"/>
    </source>
</evidence>
<dbReference type="InterPro" id="IPR025691">
    <property type="entry name" value="GspL_pp_dom"/>
</dbReference>
<evidence type="ECO:0000256" key="2">
    <source>
        <dbReference type="ARBA" id="ARBA00005318"/>
    </source>
</evidence>
<evidence type="ECO:0000256" key="7">
    <source>
        <dbReference type="ARBA" id="ARBA00022927"/>
    </source>
</evidence>
<evidence type="ECO:0000256" key="1">
    <source>
        <dbReference type="ARBA" id="ARBA00004377"/>
    </source>
</evidence>
<dbReference type="InterPro" id="IPR024230">
    <property type="entry name" value="GspL_cyto_dom"/>
</dbReference>
<evidence type="ECO:0000256" key="9">
    <source>
        <dbReference type="ARBA" id="ARBA00023136"/>
    </source>
</evidence>
<keyword evidence="6" id="KW-0812">Transmembrane</keyword>
<protein>
    <recommendedName>
        <fullName evidence="10">Type II secretion system protein L</fullName>
        <shortName evidence="10">T2SS protein L</shortName>
    </recommendedName>
</protein>
<evidence type="ECO:0000313" key="14">
    <source>
        <dbReference type="EMBL" id="NAW67618.1"/>
    </source>
</evidence>
<dbReference type="GO" id="GO:0005886">
    <property type="term" value="C:plasma membrane"/>
    <property type="evidence" value="ECO:0007669"/>
    <property type="project" value="UniProtKB-SubCell"/>
</dbReference>
<dbReference type="Gene3D" id="3.30.420.380">
    <property type="match status" value="1"/>
</dbReference>
<comment type="caution">
    <text evidence="14">The sequence shown here is derived from an EMBL/GenBank/DDBJ whole genome shotgun (WGS) entry which is preliminary data.</text>
</comment>
<evidence type="ECO:0000313" key="15">
    <source>
        <dbReference type="Proteomes" id="UP000465712"/>
    </source>
</evidence>
<comment type="function">
    <text evidence="10">Inner membrane component of the type II secretion system required for the energy-dependent secretion of extracellular factors such as proteases and toxins from the periplasm.</text>
</comment>